<dbReference type="SUPFAM" id="SSF50129">
    <property type="entry name" value="GroES-like"/>
    <property type="match status" value="1"/>
</dbReference>
<reference evidence="4 5" key="1">
    <citation type="journal article" date="2010" name="ChemBioChem">
        <title>Cloning and characterization of the biosynthetic gene cluster of 16-membered macrolide antibiotic FD-891: involvement of a dual functional cytochrome P450 monooxygenase catalyzing epoxidation and hydroxylation.</title>
        <authorList>
            <person name="Kudo F."/>
            <person name="Motegi A."/>
            <person name="Mizoue K."/>
            <person name="Eguchi T."/>
        </authorList>
    </citation>
    <scope>NUCLEOTIDE SEQUENCE [LARGE SCALE GENOMIC DNA]</scope>
    <source>
        <strain evidence="4 5">A-8890</strain>
    </source>
</reference>
<evidence type="ECO:0000256" key="2">
    <source>
        <dbReference type="SAM" id="MobiDB-lite"/>
    </source>
</evidence>
<gene>
    <name evidence="4" type="ORF">SGFS_063430</name>
</gene>
<proteinExistence type="predicted"/>
<name>A0ABM7FFN0_9ACTN</name>
<reference evidence="4 5" key="2">
    <citation type="journal article" date="2023" name="ChemBioChem">
        <title>Acyltransferase Domain Exchange between Two Independent Type I Polyketide Synthases in the Same Producer Strain of Macrolide Antibiotics.</title>
        <authorList>
            <person name="Kudo F."/>
            <person name="Kishikawa K."/>
            <person name="Tsuboi K."/>
            <person name="Kido T."/>
            <person name="Usui T."/>
            <person name="Hashimoto J."/>
            <person name="Shin-Ya K."/>
            <person name="Miyanaga A."/>
            <person name="Eguchi T."/>
        </authorList>
    </citation>
    <scope>NUCLEOTIDE SEQUENCE [LARGE SCALE GENOMIC DNA]</scope>
    <source>
        <strain evidence="4 5">A-8890</strain>
    </source>
</reference>
<protein>
    <recommendedName>
        <fullName evidence="3">Alcohol dehydrogenase-like N-terminal domain-containing protein</fullName>
    </recommendedName>
</protein>
<dbReference type="Gene3D" id="3.40.50.720">
    <property type="entry name" value="NAD(P)-binding Rossmann-like Domain"/>
    <property type="match status" value="1"/>
</dbReference>
<feature type="compositionally biased region" description="Pro residues" evidence="2">
    <location>
        <begin position="167"/>
        <end position="182"/>
    </location>
</feature>
<dbReference type="Gene3D" id="3.90.180.10">
    <property type="entry name" value="Medium-chain alcohol dehydrogenases, catalytic domain"/>
    <property type="match status" value="1"/>
</dbReference>
<dbReference type="InterPro" id="IPR051603">
    <property type="entry name" value="Zinc-ADH_QOR/CCCR"/>
</dbReference>
<sequence>MRALHVPAAGAQPQLSEVPVPEPVEGTVLIKVKAAGLNAVDNAVAAGMMAAMAAHHYPLTLGRDVAGIVHEVGAGVDHVRPGDEVVGHIPFVPPIQAGTLAEYALPASSVTSKPAGLDFTRAAALPLAGAAALGAVDIVSAEVGQSVLVIGASGGVGSTPCSSWPPGESPWSPPPTPPTPTG</sequence>
<dbReference type="Proteomes" id="UP001321542">
    <property type="component" value="Chromosome"/>
</dbReference>
<dbReference type="RefSeq" id="WP_286255186.1">
    <property type="nucleotide sequence ID" value="NZ_AP018448.1"/>
</dbReference>
<evidence type="ECO:0000313" key="5">
    <source>
        <dbReference type="Proteomes" id="UP001321542"/>
    </source>
</evidence>
<accession>A0ABM7FFN0</accession>
<dbReference type="InterPro" id="IPR011032">
    <property type="entry name" value="GroES-like_sf"/>
</dbReference>
<evidence type="ECO:0000256" key="1">
    <source>
        <dbReference type="ARBA" id="ARBA00022857"/>
    </source>
</evidence>
<evidence type="ECO:0000313" key="4">
    <source>
        <dbReference type="EMBL" id="BBC35049.1"/>
    </source>
</evidence>
<dbReference type="Pfam" id="PF08240">
    <property type="entry name" value="ADH_N"/>
    <property type="match status" value="1"/>
</dbReference>
<keyword evidence="5" id="KW-1185">Reference proteome</keyword>
<dbReference type="EMBL" id="AP018448">
    <property type="protein sequence ID" value="BBC35049.1"/>
    <property type="molecule type" value="Genomic_DNA"/>
</dbReference>
<keyword evidence="1" id="KW-0521">NADP</keyword>
<dbReference type="PANTHER" id="PTHR44154:SF1">
    <property type="entry name" value="QUINONE OXIDOREDUCTASE"/>
    <property type="match status" value="1"/>
</dbReference>
<dbReference type="PANTHER" id="PTHR44154">
    <property type="entry name" value="QUINONE OXIDOREDUCTASE"/>
    <property type="match status" value="1"/>
</dbReference>
<feature type="domain" description="Alcohol dehydrogenase-like N-terminal" evidence="3">
    <location>
        <begin position="25"/>
        <end position="86"/>
    </location>
</feature>
<evidence type="ECO:0000259" key="3">
    <source>
        <dbReference type="Pfam" id="PF08240"/>
    </source>
</evidence>
<feature type="region of interest" description="Disordered" evidence="2">
    <location>
        <begin position="158"/>
        <end position="182"/>
    </location>
</feature>
<dbReference type="InterPro" id="IPR013154">
    <property type="entry name" value="ADH-like_N"/>
</dbReference>
<organism evidence="4 5">
    <name type="scientific">Streptomyces graminofaciens</name>
    <dbReference type="NCBI Taxonomy" id="68212"/>
    <lineage>
        <taxon>Bacteria</taxon>
        <taxon>Bacillati</taxon>
        <taxon>Actinomycetota</taxon>
        <taxon>Actinomycetes</taxon>
        <taxon>Kitasatosporales</taxon>
        <taxon>Streptomycetaceae</taxon>
        <taxon>Streptomyces</taxon>
    </lineage>
</organism>